<dbReference type="Proteomes" id="UP001163846">
    <property type="component" value="Unassembled WGS sequence"/>
</dbReference>
<feature type="region of interest" description="Disordered" evidence="1">
    <location>
        <begin position="196"/>
        <end position="217"/>
    </location>
</feature>
<keyword evidence="3" id="KW-1185">Reference proteome</keyword>
<sequence>MHNVSTSTSIPPPLPAQQQTAVPVPQAAAAPDAEPSKKKRGPKSSLSDDQLDVIQSYFPEMEKLLKRHNLHAGKEDKVADPDAVVTWFDSTITKILRSEAFETLDKSKKTPAQWRVVVRDVFKNYRNNTFIPKNQKTFALRYLQQKNNDTRSPDDFIKAADALVSFKVPAAPKKLFERANKEAIIALMNKKIAESNSVDRGENATTESSGTPRNPNPAALYQNALTELWAKADKQDYIEEASSVDIFKNQGMFQESMYNSLCALAEGGAIGPSEMLLWVGFRDKDDVLQCLRLHAHHRFDPDNAIRPFIEGDEAMKIETAWEGYCEETIPHHDKKLACNEDATSEDASNVNVLSTAAGIPVLPDIDFDNTTRIQLSETLINFRKALWNFSYPADNNMPSVPVARISAHPEDYIDVEKFSQAAQLATVETLDLITLFSLARYLGSVSHWQGTNICHL</sequence>
<organism evidence="2 3">
    <name type="scientific">Lentinula raphanica</name>
    <dbReference type="NCBI Taxonomy" id="153919"/>
    <lineage>
        <taxon>Eukaryota</taxon>
        <taxon>Fungi</taxon>
        <taxon>Dikarya</taxon>
        <taxon>Basidiomycota</taxon>
        <taxon>Agaricomycotina</taxon>
        <taxon>Agaricomycetes</taxon>
        <taxon>Agaricomycetidae</taxon>
        <taxon>Agaricales</taxon>
        <taxon>Marasmiineae</taxon>
        <taxon>Omphalotaceae</taxon>
        <taxon>Lentinula</taxon>
    </lineage>
</organism>
<reference evidence="2" key="1">
    <citation type="submission" date="2022-08" db="EMBL/GenBank/DDBJ databases">
        <authorList>
            <consortium name="DOE Joint Genome Institute"/>
            <person name="Min B."/>
            <person name="Riley R."/>
            <person name="Sierra-Patev S."/>
            <person name="Naranjo-Ortiz M."/>
            <person name="Looney B."/>
            <person name="Konkel Z."/>
            <person name="Slot J.C."/>
            <person name="Sakamoto Y."/>
            <person name="Steenwyk J.L."/>
            <person name="Rokas A."/>
            <person name="Carro J."/>
            <person name="Camarero S."/>
            <person name="Ferreira P."/>
            <person name="Molpeceres G."/>
            <person name="Ruiz-Duenas F.J."/>
            <person name="Serrano A."/>
            <person name="Henrissat B."/>
            <person name="Drula E."/>
            <person name="Hughes K.W."/>
            <person name="Mata J.L."/>
            <person name="Ishikawa N.K."/>
            <person name="Vargas-Isla R."/>
            <person name="Ushijima S."/>
            <person name="Smith C.A."/>
            <person name="Ahrendt S."/>
            <person name="Andreopoulos W."/>
            <person name="He G."/>
            <person name="Labutti K."/>
            <person name="Lipzen A."/>
            <person name="Ng V."/>
            <person name="Sandor L."/>
            <person name="Barry K."/>
            <person name="Martinez A.T."/>
            <person name="Xiao Y."/>
            <person name="Gibbons J.G."/>
            <person name="Terashima K."/>
            <person name="Hibbett D.S."/>
            <person name="Grigoriev I.V."/>
        </authorList>
    </citation>
    <scope>NUCLEOTIDE SEQUENCE</scope>
    <source>
        <strain evidence="2">TFB9207</strain>
    </source>
</reference>
<name>A0AA38UAH8_9AGAR</name>
<comment type="caution">
    <text evidence="2">The sequence shown here is derived from an EMBL/GenBank/DDBJ whole genome shotgun (WGS) entry which is preliminary data.</text>
</comment>
<feature type="compositionally biased region" description="Low complexity" evidence="1">
    <location>
        <begin position="16"/>
        <end position="33"/>
    </location>
</feature>
<evidence type="ECO:0000313" key="3">
    <source>
        <dbReference type="Proteomes" id="UP001163846"/>
    </source>
</evidence>
<protein>
    <submittedName>
        <fullName evidence="2">Uncharacterized protein</fullName>
    </submittedName>
</protein>
<evidence type="ECO:0000313" key="2">
    <source>
        <dbReference type="EMBL" id="KAJ3831917.1"/>
    </source>
</evidence>
<dbReference type="EMBL" id="MU807159">
    <property type="protein sequence ID" value="KAJ3831917.1"/>
    <property type="molecule type" value="Genomic_DNA"/>
</dbReference>
<accession>A0AA38UAH8</accession>
<proteinExistence type="predicted"/>
<feature type="compositionally biased region" description="Polar residues" evidence="1">
    <location>
        <begin position="203"/>
        <end position="213"/>
    </location>
</feature>
<dbReference type="AlphaFoldDB" id="A0AA38UAH8"/>
<feature type="region of interest" description="Disordered" evidence="1">
    <location>
        <begin position="1"/>
        <end position="49"/>
    </location>
</feature>
<evidence type="ECO:0000256" key="1">
    <source>
        <dbReference type="SAM" id="MobiDB-lite"/>
    </source>
</evidence>
<gene>
    <name evidence="2" type="ORF">F5878DRAFT_667050</name>
</gene>